<gene>
    <name evidence="2" type="ORF">EJ02DRAFT_432922</name>
</gene>
<evidence type="ECO:0000313" key="2">
    <source>
        <dbReference type="EMBL" id="KAF1943760.1"/>
    </source>
</evidence>
<evidence type="ECO:0000313" key="3">
    <source>
        <dbReference type="Proteomes" id="UP000800038"/>
    </source>
</evidence>
<dbReference type="Proteomes" id="UP000800038">
    <property type="component" value="Unassembled WGS sequence"/>
</dbReference>
<keyword evidence="3" id="KW-1185">Reference proteome</keyword>
<proteinExistence type="predicted"/>
<organism evidence="2 3">
    <name type="scientific">Clathrospora elynae</name>
    <dbReference type="NCBI Taxonomy" id="706981"/>
    <lineage>
        <taxon>Eukaryota</taxon>
        <taxon>Fungi</taxon>
        <taxon>Dikarya</taxon>
        <taxon>Ascomycota</taxon>
        <taxon>Pezizomycotina</taxon>
        <taxon>Dothideomycetes</taxon>
        <taxon>Pleosporomycetidae</taxon>
        <taxon>Pleosporales</taxon>
        <taxon>Diademaceae</taxon>
        <taxon>Clathrospora</taxon>
    </lineage>
</organism>
<feature type="region of interest" description="Disordered" evidence="1">
    <location>
        <begin position="1"/>
        <end position="34"/>
    </location>
</feature>
<reference evidence="2" key="1">
    <citation type="journal article" date="2020" name="Stud. Mycol.">
        <title>101 Dothideomycetes genomes: a test case for predicting lifestyles and emergence of pathogens.</title>
        <authorList>
            <person name="Haridas S."/>
            <person name="Albert R."/>
            <person name="Binder M."/>
            <person name="Bloem J."/>
            <person name="Labutti K."/>
            <person name="Salamov A."/>
            <person name="Andreopoulos B."/>
            <person name="Baker S."/>
            <person name="Barry K."/>
            <person name="Bills G."/>
            <person name="Bluhm B."/>
            <person name="Cannon C."/>
            <person name="Castanera R."/>
            <person name="Culley D."/>
            <person name="Daum C."/>
            <person name="Ezra D."/>
            <person name="Gonzalez J."/>
            <person name="Henrissat B."/>
            <person name="Kuo A."/>
            <person name="Liang C."/>
            <person name="Lipzen A."/>
            <person name="Lutzoni F."/>
            <person name="Magnuson J."/>
            <person name="Mondo S."/>
            <person name="Nolan M."/>
            <person name="Ohm R."/>
            <person name="Pangilinan J."/>
            <person name="Park H.-J."/>
            <person name="Ramirez L."/>
            <person name="Alfaro M."/>
            <person name="Sun H."/>
            <person name="Tritt A."/>
            <person name="Yoshinaga Y."/>
            <person name="Zwiers L.-H."/>
            <person name="Turgeon B."/>
            <person name="Goodwin S."/>
            <person name="Spatafora J."/>
            <person name="Crous P."/>
            <person name="Grigoriev I."/>
        </authorList>
    </citation>
    <scope>NUCLEOTIDE SEQUENCE</scope>
    <source>
        <strain evidence="2">CBS 161.51</strain>
    </source>
</reference>
<protein>
    <submittedName>
        <fullName evidence="2">Uncharacterized protein</fullName>
    </submittedName>
</protein>
<evidence type="ECO:0000256" key="1">
    <source>
        <dbReference type="SAM" id="MobiDB-lite"/>
    </source>
</evidence>
<name>A0A6A5SV32_9PLEO</name>
<dbReference type="AlphaFoldDB" id="A0A6A5SV32"/>
<sequence>MLFEGSRSKNSSTTKIPIESDDTASFVSKSSIPPPPYAQDTASIAELEAKYLKFLARQGKGNEIRTLDLASKSYSHHLPYFHTSLTSARAENLAYVYKHGSFPHLDPATLHQATFVIAQRNKKKYAMLLVRDGVTLVEGQETEYLYRIYETFFDAVAQMVDRVAKSMNPPRDGTAPMPKTLTILNSKVETREELELGIYKLVTKFKCLFIKNGYNDHLVSRLLASLAFLTA</sequence>
<accession>A0A6A5SV32</accession>
<dbReference type="EMBL" id="ML976022">
    <property type="protein sequence ID" value="KAF1943760.1"/>
    <property type="molecule type" value="Genomic_DNA"/>
</dbReference>